<evidence type="ECO:0000313" key="2">
    <source>
        <dbReference type="Proteomes" id="UP000231516"/>
    </source>
</evidence>
<sequence>MARQSQSKSGTAPKRKSRGFLQTSGLLQQRIRAASEKRGFAETRLLTQWAEIAGVQIAAIAQPIKVGYSKQGFGANLTLLCNGANAPMLQMQIPQIIERVNSCYGYNAIARITLTQTAPTGFGSGFQEPKSEFAHKPKHKELSKVQIEQIETSVKDVADTALKDALELLGKNILSRRGQ</sequence>
<dbReference type="OrthoDB" id="7160947at2"/>
<comment type="caution">
    <text evidence="1">The sequence shown here is derived from an EMBL/GenBank/DDBJ whole genome shotgun (WGS) entry which is preliminary data.</text>
</comment>
<dbReference type="InterPro" id="IPR010593">
    <property type="entry name" value="DUF1159"/>
</dbReference>
<evidence type="ECO:0000313" key="1">
    <source>
        <dbReference type="EMBL" id="PIB23103.1"/>
    </source>
</evidence>
<dbReference type="InterPro" id="IPR007922">
    <property type="entry name" value="DciA-like"/>
</dbReference>
<dbReference type="EMBL" id="MDGM01000014">
    <property type="protein sequence ID" value="PIB23103.1"/>
    <property type="molecule type" value="Genomic_DNA"/>
</dbReference>
<dbReference type="AlphaFoldDB" id="A0A2G5K264"/>
<dbReference type="PIRSF" id="PIRSF032064">
    <property type="entry name" value="UCP032064"/>
    <property type="match status" value="1"/>
</dbReference>
<name>A0A2G5K264_9RHOB</name>
<keyword evidence="2" id="KW-1185">Reference proteome</keyword>
<dbReference type="Proteomes" id="UP000231516">
    <property type="component" value="Unassembled WGS sequence"/>
</dbReference>
<accession>A0A2G5K264</accession>
<reference evidence="1 2" key="1">
    <citation type="submission" date="2016-08" db="EMBL/GenBank/DDBJ databases">
        <title>Draft genome of Amylibacter sp. strain 4G11.</title>
        <authorList>
            <person name="Wong S.-K."/>
            <person name="Hamasaki K."/>
            <person name="Yoshizawa S."/>
        </authorList>
    </citation>
    <scope>NUCLEOTIDE SEQUENCE [LARGE SCALE GENOMIC DNA]</scope>
    <source>
        <strain evidence="1 2">4G11</strain>
    </source>
</reference>
<gene>
    <name evidence="1" type="ORF">BFP76_08740</name>
</gene>
<dbReference type="Pfam" id="PF05258">
    <property type="entry name" value="DciA"/>
    <property type="match status" value="1"/>
</dbReference>
<dbReference type="RefSeq" id="WP_099594385.1">
    <property type="nucleotide sequence ID" value="NZ_MDGM01000014.1"/>
</dbReference>
<organism evidence="1 2">
    <name type="scientific">Paramylibacter kogurei</name>
    <dbReference type="NCBI Taxonomy" id="1889778"/>
    <lineage>
        <taxon>Bacteria</taxon>
        <taxon>Pseudomonadati</taxon>
        <taxon>Pseudomonadota</taxon>
        <taxon>Alphaproteobacteria</taxon>
        <taxon>Rhodobacterales</taxon>
        <taxon>Paracoccaceae</taxon>
        <taxon>Paramylibacter</taxon>
    </lineage>
</organism>
<protein>
    <submittedName>
        <fullName evidence="1">RNA-binding protein</fullName>
    </submittedName>
</protein>
<proteinExistence type="predicted"/>